<dbReference type="Gene3D" id="3.30.420.380">
    <property type="match status" value="1"/>
</dbReference>
<organism evidence="2 3">
    <name type="scientific">Vibrio parahaemolyticus</name>
    <dbReference type="NCBI Taxonomy" id="670"/>
    <lineage>
        <taxon>Bacteria</taxon>
        <taxon>Pseudomonadati</taxon>
        <taxon>Pseudomonadota</taxon>
        <taxon>Gammaproteobacteria</taxon>
        <taxon>Vibrionales</taxon>
        <taxon>Vibrionaceae</taxon>
        <taxon>Vibrio</taxon>
    </lineage>
</organism>
<name>A0A7Y0XD58_VIBPH</name>
<dbReference type="InterPro" id="IPR007812">
    <property type="entry name" value="T2SS_protein-GspL"/>
</dbReference>
<accession>A0A7Y0XD58</accession>
<sequence length="79" mass="8564">SGEIAGWEHLDELVSYAGQRQVVALLASNDVVLTQVDIPPGATRQFEAMLPYLVEDEVAQDVDGLHFSVLGKQADKAQI</sequence>
<comment type="caution">
    <text evidence="2">The sequence shown here is derived from an EMBL/GenBank/DDBJ whole genome shotgun (WGS) entry which is preliminary data.</text>
</comment>
<protein>
    <submittedName>
        <fullName evidence="2">Type II secretion system protein GspL</fullName>
    </submittedName>
</protein>
<dbReference type="Pfam" id="PF05134">
    <property type="entry name" value="T2SSL"/>
    <property type="match status" value="1"/>
</dbReference>
<dbReference type="GO" id="GO:0015627">
    <property type="term" value="C:type II protein secretion system complex"/>
    <property type="evidence" value="ECO:0007669"/>
    <property type="project" value="InterPro"/>
</dbReference>
<gene>
    <name evidence="2" type="ORF">HKB16_16265</name>
</gene>
<reference evidence="2 3" key="1">
    <citation type="submission" date="2020-04" db="EMBL/GenBank/DDBJ databases">
        <title>Whole-genome sequencing of Vibrio spp. from China reveals different genetic environments of blaCTX-M-14 among diverse lineages.</title>
        <authorList>
            <person name="Zheng Z."/>
            <person name="Ye L."/>
            <person name="Chen S."/>
        </authorList>
    </citation>
    <scope>NUCLEOTIDE SEQUENCE [LARGE SCALE GENOMIC DNA]</scope>
    <source>
        <strain evidence="2 3">Vb0551</strain>
    </source>
</reference>
<dbReference type="Proteomes" id="UP000518904">
    <property type="component" value="Unassembled WGS sequence"/>
</dbReference>
<proteinExistence type="predicted"/>
<dbReference type="InterPro" id="IPR043129">
    <property type="entry name" value="ATPase_NBD"/>
</dbReference>
<evidence type="ECO:0000313" key="3">
    <source>
        <dbReference type="Proteomes" id="UP000518904"/>
    </source>
</evidence>
<dbReference type="EMBL" id="JABCLB010001734">
    <property type="protein sequence ID" value="NMU84428.1"/>
    <property type="molecule type" value="Genomic_DNA"/>
</dbReference>
<feature type="non-terminal residue" evidence="2">
    <location>
        <position position="79"/>
    </location>
</feature>
<evidence type="ECO:0000313" key="2">
    <source>
        <dbReference type="EMBL" id="NMU84428.1"/>
    </source>
</evidence>
<feature type="domain" description="GspL cytoplasmic actin-ATPase-like" evidence="1">
    <location>
        <begin position="1"/>
        <end position="78"/>
    </location>
</feature>
<dbReference type="SUPFAM" id="SSF53067">
    <property type="entry name" value="Actin-like ATPase domain"/>
    <property type="match status" value="1"/>
</dbReference>
<dbReference type="AlphaFoldDB" id="A0A7Y0XD58"/>
<dbReference type="GO" id="GO:0015628">
    <property type="term" value="P:protein secretion by the type II secretion system"/>
    <property type="evidence" value="ECO:0007669"/>
    <property type="project" value="InterPro"/>
</dbReference>
<dbReference type="GO" id="GO:0009276">
    <property type="term" value="C:Gram-negative-bacterium-type cell wall"/>
    <property type="evidence" value="ECO:0007669"/>
    <property type="project" value="InterPro"/>
</dbReference>
<evidence type="ECO:0000259" key="1">
    <source>
        <dbReference type="Pfam" id="PF05134"/>
    </source>
</evidence>
<feature type="non-terminal residue" evidence="2">
    <location>
        <position position="1"/>
    </location>
</feature>
<dbReference type="NCBIfam" id="TIGR01709">
    <property type="entry name" value="typeII_sec_gspL"/>
    <property type="match status" value="1"/>
</dbReference>
<dbReference type="InterPro" id="IPR024230">
    <property type="entry name" value="GspL_cyto_dom"/>
</dbReference>